<dbReference type="Proteomes" id="UP000012589">
    <property type="component" value="Unassembled WGS sequence"/>
</dbReference>
<evidence type="ECO:0000313" key="4">
    <source>
        <dbReference type="Proteomes" id="UP000012589"/>
    </source>
</evidence>
<gene>
    <name evidence="3" type="ORF">C823_01427</name>
</gene>
<accession>N2B8D7</accession>
<dbReference type="OrthoDB" id="1770915at2"/>
<dbReference type="EMBL" id="AQFT01000041">
    <property type="protein sequence ID" value="EMZ33009.1"/>
    <property type="molecule type" value="Genomic_DNA"/>
</dbReference>
<organism evidence="3 4">
    <name type="scientific">Eubacterium plexicaudatum ASF492</name>
    <dbReference type="NCBI Taxonomy" id="1235802"/>
    <lineage>
        <taxon>Bacteria</taxon>
        <taxon>Bacillati</taxon>
        <taxon>Bacillota</taxon>
        <taxon>Clostridia</taxon>
        <taxon>Eubacteriales</taxon>
        <taxon>Eubacteriaceae</taxon>
        <taxon>Eubacterium</taxon>
    </lineage>
</organism>
<dbReference type="AlphaFoldDB" id="N2B8D7"/>
<dbReference type="STRING" id="1235802.C823_01427"/>
<proteinExistence type="predicted"/>
<protein>
    <submittedName>
        <fullName evidence="3">Uncharacterized protein</fullName>
    </submittedName>
</protein>
<feature type="region of interest" description="Disordered" evidence="2">
    <location>
        <begin position="239"/>
        <end position="337"/>
    </location>
</feature>
<comment type="caution">
    <text evidence="3">The sequence shown here is derived from an EMBL/GenBank/DDBJ whole genome shotgun (WGS) entry which is preliminary data.</text>
</comment>
<dbReference type="PATRIC" id="fig|1235802.3.peg.1516"/>
<keyword evidence="4" id="KW-1185">Reference proteome</keyword>
<feature type="coiled-coil region" evidence="1">
    <location>
        <begin position="116"/>
        <end position="171"/>
    </location>
</feature>
<dbReference type="eggNOG" id="ENOG5030RPK">
    <property type="taxonomic scope" value="Bacteria"/>
</dbReference>
<sequence length="384" mass="44555">MSSQDRLENVLRDIHVMISKSETYDTDRIIVKKQDIFNLIDRLNASIYEIMDEYELTQQSRDRAIREKKKEGDRIIWDASRQAEDIYAASVMYTEEALNHLNVMVDEADATVDRMYREFQKNIKLQQETIRENQLELKSQLQLLADTEKYLRMIEERNREIERERAEKKGRKTLENFGEKHTVIKPEIKINEDYFRKAGIPFEKEEEKQTEAEEIMQPLEDEGVIESTLKKAAEDIQQLFTEDKKTDKNVKKSTNTDVNKEKIQEDSESREKMAVDSDTETDRSSSPDQTSEAEKQQPQTAQVDTENESAKMQAEDTAKDQSGHLSDLASPKDAVSAAEAEIKVNLDAEYFRQKGDGTDENVKQPQNEKLSLLDRLMGKKKTLL</sequence>
<feature type="compositionally biased region" description="Basic and acidic residues" evidence="2">
    <location>
        <begin position="313"/>
        <end position="322"/>
    </location>
</feature>
<evidence type="ECO:0000256" key="2">
    <source>
        <dbReference type="SAM" id="MobiDB-lite"/>
    </source>
</evidence>
<name>N2B8D7_9FIRM</name>
<keyword evidence="1" id="KW-0175">Coiled coil</keyword>
<evidence type="ECO:0000256" key="1">
    <source>
        <dbReference type="SAM" id="Coils"/>
    </source>
</evidence>
<reference evidence="3 4" key="1">
    <citation type="journal article" date="2014" name="Genome Announc.">
        <title>Draft genome sequences of the altered schaedler flora, a defined bacterial community from gnotobiotic mice.</title>
        <authorList>
            <person name="Wannemuehler M.J."/>
            <person name="Overstreet A.M."/>
            <person name="Ward D.V."/>
            <person name="Phillips G.J."/>
        </authorList>
    </citation>
    <scope>NUCLEOTIDE SEQUENCE [LARGE SCALE GENOMIC DNA]</scope>
    <source>
        <strain evidence="3 4">ASF492</strain>
    </source>
</reference>
<feature type="compositionally biased region" description="Basic and acidic residues" evidence="2">
    <location>
        <begin position="241"/>
        <end position="250"/>
    </location>
</feature>
<feature type="compositionally biased region" description="Basic and acidic residues" evidence="2">
    <location>
        <begin position="258"/>
        <end position="285"/>
    </location>
</feature>
<feature type="compositionally biased region" description="Polar residues" evidence="2">
    <location>
        <begin position="286"/>
        <end position="304"/>
    </location>
</feature>
<evidence type="ECO:0000313" key="3">
    <source>
        <dbReference type="EMBL" id="EMZ33009.1"/>
    </source>
</evidence>
<dbReference type="HOGENOM" id="CLU_063853_0_0_9"/>